<proteinExistence type="predicted"/>
<protein>
    <submittedName>
        <fullName evidence="1">Uncharacterized protein</fullName>
    </submittedName>
</protein>
<comment type="caution">
    <text evidence="1">The sequence shown here is derived from an EMBL/GenBank/DDBJ whole genome shotgun (WGS) entry which is preliminary data.</text>
</comment>
<name>A0AA42GY32_9HYPH</name>
<evidence type="ECO:0000313" key="2">
    <source>
        <dbReference type="Proteomes" id="UP001158087"/>
    </source>
</evidence>
<dbReference type="Proteomes" id="UP001158087">
    <property type="component" value="Unassembled WGS sequence"/>
</dbReference>
<reference evidence="1" key="1">
    <citation type="submission" date="2022-09" db="EMBL/GenBank/DDBJ databases">
        <title>Intensive care unit water sources are persistently colonized with multi-drug resistant bacteria and are the site of extensive horizontal gene transfer of antibiotic resistance genes.</title>
        <authorList>
            <person name="Diorio-Toth L."/>
        </authorList>
    </citation>
    <scope>NUCLEOTIDE SEQUENCE</scope>
    <source>
        <strain evidence="1">GD04153</strain>
    </source>
</reference>
<organism evidence="1 2">
    <name type="scientific">Brucella intermedia GD04153</name>
    <dbReference type="NCBI Taxonomy" id="2975438"/>
    <lineage>
        <taxon>Bacteria</taxon>
        <taxon>Pseudomonadati</taxon>
        <taxon>Pseudomonadota</taxon>
        <taxon>Alphaproteobacteria</taxon>
        <taxon>Hyphomicrobiales</taxon>
        <taxon>Brucellaceae</taxon>
        <taxon>Brucella/Ochrobactrum group</taxon>
        <taxon>Brucella</taxon>
    </lineage>
</organism>
<accession>A0AA42GY32</accession>
<evidence type="ECO:0000313" key="1">
    <source>
        <dbReference type="EMBL" id="MDH0123042.1"/>
    </source>
</evidence>
<sequence length="281" mass="32635">MNEEVAPNSLSKENDGETFYFPPVKTLVTRNMSLFLFDYHSIVDLFFFTVHLAHTADNVSLRASTALFEIASSEREKEKYERLMTNPGKVVKKLNEFASVNSRNLTVTTVDTFFWFISASIQSAMRKRPELVKSSENLRIEDIFKFRSRKEIINYLIDKKVNSLSYGGMSRIEKFIEESLGVSLFAKDEDRQLMQLFAEVRNIHVHNRGYVNRVFLSRVQNSVPFSFEEGSRAHLRFDDLVKLTKVCVKTALELDEEISKKFALKRKRFSTWKEEIIPATS</sequence>
<gene>
    <name evidence="1" type="ORF">N7376_03465</name>
</gene>
<dbReference type="EMBL" id="JAODYY010000001">
    <property type="protein sequence ID" value="MDH0123042.1"/>
    <property type="molecule type" value="Genomic_DNA"/>
</dbReference>
<dbReference type="AlphaFoldDB" id="A0AA42GY32"/>